<feature type="compositionally biased region" description="Low complexity" evidence="1">
    <location>
        <begin position="7"/>
        <end position="16"/>
    </location>
</feature>
<dbReference type="Pfam" id="PF11150">
    <property type="entry name" value="DUF2927"/>
    <property type="match status" value="1"/>
</dbReference>
<name>A0A501WZ75_9RHOB</name>
<evidence type="ECO:0000313" key="3">
    <source>
        <dbReference type="Proteomes" id="UP000319255"/>
    </source>
</evidence>
<keyword evidence="3" id="KW-1185">Reference proteome</keyword>
<organism evidence="2 3">
    <name type="scientific">Amaricoccus solimangrovi</name>
    <dbReference type="NCBI Taxonomy" id="2589815"/>
    <lineage>
        <taxon>Bacteria</taxon>
        <taxon>Pseudomonadati</taxon>
        <taxon>Pseudomonadota</taxon>
        <taxon>Alphaproteobacteria</taxon>
        <taxon>Rhodobacterales</taxon>
        <taxon>Paracoccaceae</taxon>
        <taxon>Amaricoccus</taxon>
    </lineage>
</organism>
<evidence type="ECO:0000313" key="2">
    <source>
        <dbReference type="EMBL" id="TPE51356.1"/>
    </source>
</evidence>
<dbReference type="OrthoDB" id="7823193at2"/>
<feature type="compositionally biased region" description="Low complexity" evidence="1">
    <location>
        <begin position="45"/>
        <end position="62"/>
    </location>
</feature>
<accession>A0A501WZ75</accession>
<proteinExistence type="predicted"/>
<feature type="compositionally biased region" description="Basic residues" evidence="1">
    <location>
        <begin position="17"/>
        <end position="44"/>
    </location>
</feature>
<gene>
    <name evidence="2" type="ORF">FJM51_08935</name>
</gene>
<dbReference type="AlphaFoldDB" id="A0A501WZ75"/>
<dbReference type="EMBL" id="VFRP01000007">
    <property type="protein sequence ID" value="TPE51356.1"/>
    <property type="molecule type" value="Genomic_DNA"/>
</dbReference>
<dbReference type="InterPro" id="IPR021323">
    <property type="entry name" value="DUF2927"/>
</dbReference>
<protein>
    <submittedName>
        <fullName evidence="2">DUF2927 domain-containing protein</fullName>
    </submittedName>
</protein>
<comment type="caution">
    <text evidence="2">The sequence shown here is derived from an EMBL/GenBank/DDBJ whole genome shotgun (WGS) entry which is preliminary data.</text>
</comment>
<feature type="region of interest" description="Disordered" evidence="1">
    <location>
        <begin position="1"/>
        <end position="69"/>
    </location>
</feature>
<reference evidence="2 3" key="1">
    <citation type="submission" date="2019-06" db="EMBL/GenBank/DDBJ databases">
        <title>A novel bacterium of genus Amaricoccus, isolated from marine sediment.</title>
        <authorList>
            <person name="Huang H."/>
            <person name="Mo K."/>
            <person name="Hu Y."/>
        </authorList>
    </citation>
    <scope>NUCLEOTIDE SEQUENCE [LARGE SCALE GENOMIC DNA]</scope>
    <source>
        <strain evidence="2 3">HB172011</strain>
    </source>
</reference>
<evidence type="ECO:0000256" key="1">
    <source>
        <dbReference type="SAM" id="MobiDB-lite"/>
    </source>
</evidence>
<dbReference type="Proteomes" id="UP000319255">
    <property type="component" value="Unassembled WGS sequence"/>
</dbReference>
<sequence>MPRLAARRGLLSPGSLRRARGARRRRRARADRGGLRGRGRRRPARGLLADPGRQRARAPALRRGGRRDPVHEIPAPPAVSALALAACLALILLGGCATPQGDAPATLTGVRFAPVSPPRGTRQSNRELAEDFLDLTFALENGETLPALLRYERPVRIYMGSPELAEYAPDLAQLLLRIRREAGIDIARTDDPAKALIFIEAVPAHEIAAVFPTAACFIAPGERDWKGFRARAAETHPRWSAQKALGEAAIFLPTDSTPQDTRDCLAEEITQALGPANDLYRLPDSIWNDDNFHGMPTSFDMTILRALYQPELHSGMTREAVAAVLPRVLARTNPMGRNLAPRKRAPESRVWGDAIEAAQAPDAPREERIRAGLLATGLAAEMRPPDHRLGVAELALGRATLGRDPAFAAHQFAEAYAGFRDRLGPHDIRTAQAGVHLAALALGAGDTDSAIRLAERHMPDAVAYQNAILAASFMSIKAEALAAQGAEAAAAEARLDSLRWARYGFGDPDGALAREQIALAADLAEPRK</sequence>